<dbReference type="PANTHER" id="PTHR31286">
    <property type="entry name" value="GLYCINE-RICH CELL WALL STRUCTURAL PROTEIN 1.8-LIKE"/>
    <property type="match status" value="1"/>
</dbReference>
<dbReference type="AlphaFoldDB" id="A0AAW2BG80"/>
<evidence type="ECO:0000313" key="2">
    <source>
        <dbReference type="Proteomes" id="UP001459277"/>
    </source>
</evidence>
<accession>A0AAW2BG80</accession>
<dbReference type="Proteomes" id="UP001459277">
    <property type="component" value="Unassembled WGS sequence"/>
</dbReference>
<comment type="caution">
    <text evidence="1">The sequence shown here is derived from an EMBL/GenBank/DDBJ whole genome shotgun (WGS) entry which is preliminary data.</text>
</comment>
<name>A0AAW2BG80_9ROSI</name>
<proteinExistence type="predicted"/>
<organism evidence="1 2">
    <name type="scientific">Lithocarpus litseifolius</name>
    <dbReference type="NCBI Taxonomy" id="425828"/>
    <lineage>
        <taxon>Eukaryota</taxon>
        <taxon>Viridiplantae</taxon>
        <taxon>Streptophyta</taxon>
        <taxon>Embryophyta</taxon>
        <taxon>Tracheophyta</taxon>
        <taxon>Spermatophyta</taxon>
        <taxon>Magnoliopsida</taxon>
        <taxon>eudicotyledons</taxon>
        <taxon>Gunneridae</taxon>
        <taxon>Pentapetalae</taxon>
        <taxon>rosids</taxon>
        <taxon>fabids</taxon>
        <taxon>Fagales</taxon>
        <taxon>Fagaceae</taxon>
        <taxon>Lithocarpus</taxon>
    </lineage>
</organism>
<protein>
    <recommendedName>
        <fullName evidence="3">DUF4283 domain-containing protein</fullName>
    </recommendedName>
</protein>
<reference evidence="1 2" key="1">
    <citation type="submission" date="2024-01" db="EMBL/GenBank/DDBJ databases">
        <title>A telomere-to-telomere, gap-free genome of sweet tea (Lithocarpus litseifolius).</title>
        <authorList>
            <person name="Zhou J."/>
        </authorList>
    </citation>
    <scope>NUCLEOTIDE SEQUENCE [LARGE SCALE GENOMIC DNA]</scope>
    <source>
        <strain evidence="1">Zhou-2022a</strain>
        <tissue evidence="1">Leaf</tissue>
    </source>
</reference>
<dbReference type="InterPro" id="IPR040256">
    <property type="entry name" value="At4g02000-like"/>
</dbReference>
<dbReference type="EMBL" id="JAZDWU010000012">
    <property type="protein sequence ID" value="KAK9983809.1"/>
    <property type="molecule type" value="Genomic_DNA"/>
</dbReference>
<dbReference type="PANTHER" id="PTHR31286:SF167">
    <property type="entry name" value="OS09G0268800 PROTEIN"/>
    <property type="match status" value="1"/>
</dbReference>
<sequence length="302" mass="33644">MEDLAEKWSNFSLSDTENTGFWHGPSSNCRGPQRVSRSKIRKIRVLFIFDNLNDVDRILQSQPWSFDKYLVMLQRYDTDVLVCDLVFKKALFWVQVHNIPVRFINTKVAEGICDIVSEVQKSTKVVDDDGGYFIRVRVSIDITLPLCRGRVITMENGTLSPDSQQFNSSLKAAPYTAGGKNVIYVPGFYKRRQPNVNSEPPEVVLNHAPAADSSDQGPVREVHPAAVTKKGVEESNGGEEVDMVTEVTESIEGGKLSESNLEPELLPIKDSISNGLSPIKAPVFVGGDINDAIIFKREMLRS</sequence>
<gene>
    <name evidence="1" type="ORF">SO802_033334</name>
</gene>
<evidence type="ECO:0008006" key="3">
    <source>
        <dbReference type="Google" id="ProtNLM"/>
    </source>
</evidence>
<keyword evidence="2" id="KW-1185">Reference proteome</keyword>
<evidence type="ECO:0000313" key="1">
    <source>
        <dbReference type="EMBL" id="KAK9983809.1"/>
    </source>
</evidence>